<dbReference type="EMBL" id="KN822264">
    <property type="protein sequence ID" value="KIM51350.1"/>
    <property type="molecule type" value="Genomic_DNA"/>
</dbReference>
<name>A0A0C3CRX0_9AGAM</name>
<dbReference type="HOGENOM" id="CLU_3107755_0_0_1"/>
<dbReference type="Proteomes" id="UP000053989">
    <property type="component" value="Unassembled WGS sequence"/>
</dbReference>
<organism evidence="1 2">
    <name type="scientific">Scleroderma citrinum Foug A</name>
    <dbReference type="NCBI Taxonomy" id="1036808"/>
    <lineage>
        <taxon>Eukaryota</taxon>
        <taxon>Fungi</taxon>
        <taxon>Dikarya</taxon>
        <taxon>Basidiomycota</taxon>
        <taxon>Agaricomycotina</taxon>
        <taxon>Agaricomycetes</taxon>
        <taxon>Agaricomycetidae</taxon>
        <taxon>Boletales</taxon>
        <taxon>Sclerodermatineae</taxon>
        <taxon>Sclerodermataceae</taxon>
        <taxon>Scleroderma</taxon>
    </lineage>
</organism>
<sequence>MFWEQYPLSNGNDLPIPFIHLFHLYLGSCFRENTLPKPRPFEEDKATGIGT</sequence>
<dbReference type="InParanoid" id="A0A0C3CRX0"/>
<proteinExistence type="predicted"/>
<keyword evidence="2" id="KW-1185">Reference proteome</keyword>
<evidence type="ECO:0000313" key="1">
    <source>
        <dbReference type="EMBL" id="KIM51350.1"/>
    </source>
</evidence>
<gene>
    <name evidence="1" type="ORF">SCLCIDRAFT_1224625</name>
</gene>
<accession>A0A0C3CRX0</accession>
<reference evidence="2" key="2">
    <citation type="submission" date="2015-01" db="EMBL/GenBank/DDBJ databases">
        <title>Evolutionary Origins and Diversification of the Mycorrhizal Mutualists.</title>
        <authorList>
            <consortium name="DOE Joint Genome Institute"/>
            <consortium name="Mycorrhizal Genomics Consortium"/>
            <person name="Kohler A."/>
            <person name="Kuo A."/>
            <person name="Nagy L.G."/>
            <person name="Floudas D."/>
            <person name="Copeland A."/>
            <person name="Barry K.W."/>
            <person name="Cichocki N."/>
            <person name="Veneault-Fourrey C."/>
            <person name="LaButti K."/>
            <person name="Lindquist E.A."/>
            <person name="Lipzen A."/>
            <person name="Lundell T."/>
            <person name="Morin E."/>
            <person name="Murat C."/>
            <person name="Riley R."/>
            <person name="Ohm R."/>
            <person name="Sun H."/>
            <person name="Tunlid A."/>
            <person name="Henrissat B."/>
            <person name="Grigoriev I.V."/>
            <person name="Hibbett D.S."/>
            <person name="Martin F."/>
        </authorList>
    </citation>
    <scope>NUCLEOTIDE SEQUENCE [LARGE SCALE GENOMIC DNA]</scope>
    <source>
        <strain evidence="2">Foug A</strain>
    </source>
</reference>
<evidence type="ECO:0000313" key="2">
    <source>
        <dbReference type="Proteomes" id="UP000053989"/>
    </source>
</evidence>
<dbReference type="AlphaFoldDB" id="A0A0C3CRX0"/>
<reference evidence="1 2" key="1">
    <citation type="submission" date="2014-04" db="EMBL/GenBank/DDBJ databases">
        <authorList>
            <consortium name="DOE Joint Genome Institute"/>
            <person name="Kuo A."/>
            <person name="Kohler A."/>
            <person name="Nagy L.G."/>
            <person name="Floudas D."/>
            <person name="Copeland A."/>
            <person name="Barry K.W."/>
            <person name="Cichocki N."/>
            <person name="Veneault-Fourrey C."/>
            <person name="LaButti K."/>
            <person name="Lindquist E.A."/>
            <person name="Lipzen A."/>
            <person name="Lundell T."/>
            <person name="Morin E."/>
            <person name="Murat C."/>
            <person name="Sun H."/>
            <person name="Tunlid A."/>
            <person name="Henrissat B."/>
            <person name="Grigoriev I.V."/>
            <person name="Hibbett D.S."/>
            <person name="Martin F."/>
            <person name="Nordberg H.P."/>
            <person name="Cantor M.N."/>
            <person name="Hua S.X."/>
        </authorList>
    </citation>
    <scope>NUCLEOTIDE SEQUENCE [LARGE SCALE GENOMIC DNA]</scope>
    <source>
        <strain evidence="1 2">Foug A</strain>
    </source>
</reference>
<protein>
    <submittedName>
        <fullName evidence="1">Uncharacterized protein</fullName>
    </submittedName>
</protein>